<protein>
    <submittedName>
        <fullName evidence="3">Sporulation protein</fullName>
    </submittedName>
</protein>
<proteinExistence type="predicted"/>
<dbReference type="Pfam" id="PF10646">
    <property type="entry name" value="Germane"/>
    <property type="match status" value="2"/>
</dbReference>
<keyword evidence="4" id="KW-1185">Reference proteome</keyword>
<evidence type="ECO:0000313" key="4">
    <source>
        <dbReference type="Proteomes" id="UP000308230"/>
    </source>
</evidence>
<feature type="domain" description="GerMN" evidence="2">
    <location>
        <begin position="264"/>
        <end position="352"/>
    </location>
</feature>
<gene>
    <name evidence="3" type="ORF">FCL54_02510</name>
</gene>
<dbReference type="Proteomes" id="UP000308230">
    <property type="component" value="Unassembled WGS sequence"/>
</dbReference>
<feature type="compositionally biased region" description="Low complexity" evidence="1">
    <location>
        <begin position="75"/>
        <end position="86"/>
    </location>
</feature>
<feature type="region of interest" description="Disordered" evidence="1">
    <location>
        <begin position="47"/>
        <end position="88"/>
    </location>
</feature>
<evidence type="ECO:0000313" key="3">
    <source>
        <dbReference type="EMBL" id="TLS39202.1"/>
    </source>
</evidence>
<comment type="caution">
    <text evidence="3">The sequence shown here is derived from an EMBL/GenBank/DDBJ whole genome shotgun (WGS) entry which is preliminary data.</text>
</comment>
<evidence type="ECO:0000259" key="2">
    <source>
        <dbReference type="SMART" id="SM00909"/>
    </source>
</evidence>
<accession>A0A5R9F638</accession>
<organism evidence="3 4">
    <name type="scientific">Exobacillus caeni</name>
    <dbReference type="NCBI Taxonomy" id="2574798"/>
    <lineage>
        <taxon>Bacteria</taxon>
        <taxon>Bacillati</taxon>
        <taxon>Bacillota</taxon>
        <taxon>Bacilli</taxon>
        <taxon>Bacillales</taxon>
        <taxon>Guptibacillaceae</taxon>
        <taxon>Exobacillus</taxon>
    </lineage>
</organism>
<reference evidence="3 4" key="1">
    <citation type="submission" date="2019-04" db="EMBL/GenBank/DDBJ databases">
        <title>Bacillus caeni sp. nov., a bacterium isolated from mangrove sediment.</title>
        <authorList>
            <person name="Huang H."/>
            <person name="Mo K."/>
            <person name="Hu Y."/>
        </authorList>
    </citation>
    <scope>NUCLEOTIDE SEQUENCE [LARGE SCALE GENOMIC DNA]</scope>
    <source>
        <strain evidence="3 4">HB172195</strain>
    </source>
</reference>
<sequence>MHRFRKHGILLVLLAILLTITGCGFGLDKTLKEIDPPKVDYVDDEKALDTDASGSEKSATEEPSDGSSVDKADESSAAPGEEGAAETTGRQLYLLDKNGMVVPQMLQLPATKEVAKQALEYLVKDGPVTELLPNGFQAVIPADTKVSVNKVDDTIVADFSKEFENYQADQEQAILEAITWTLTQFDGVKNVKLRINGHDLTEMPVNGTPIGDGVSRADGINVQMGNIVDVTNSTGVTLYFLAQSDDQTYYVPVTKRVEGAKDNVAATIKGLIEGPALETGLFTEFSRDVKVLNKTLDEGLLTLDFNEAILGGEKQQAISDEALNSLVLSLTEQNSIKEVAITVDGKAGILNEKGEPLSEPVTRPVKVNAVGF</sequence>
<dbReference type="PROSITE" id="PS51257">
    <property type="entry name" value="PROKAR_LIPOPROTEIN"/>
    <property type="match status" value="1"/>
</dbReference>
<evidence type="ECO:0000256" key="1">
    <source>
        <dbReference type="SAM" id="MobiDB-lite"/>
    </source>
</evidence>
<dbReference type="OrthoDB" id="1715058at2"/>
<name>A0A5R9F638_9BACL</name>
<dbReference type="AlphaFoldDB" id="A0A5R9F638"/>
<dbReference type="InterPro" id="IPR019606">
    <property type="entry name" value="GerMN"/>
</dbReference>
<feature type="domain" description="GerMN" evidence="2">
    <location>
        <begin position="115"/>
        <end position="204"/>
    </location>
</feature>
<dbReference type="SMART" id="SM00909">
    <property type="entry name" value="Germane"/>
    <property type="match status" value="2"/>
</dbReference>
<dbReference type="EMBL" id="SWLG01000001">
    <property type="protein sequence ID" value="TLS39202.1"/>
    <property type="molecule type" value="Genomic_DNA"/>
</dbReference>
<dbReference type="RefSeq" id="WP_138122814.1">
    <property type="nucleotide sequence ID" value="NZ_SWLG01000001.1"/>
</dbReference>